<organism evidence="11 12">
    <name type="scientific">Trichoglossum hirsutum</name>
    <dbReference type="NCBI Taxonomy" id="265104"/>
    <lineage>
        <taxon>Eukaryota</taxon>
        <taxon>Fungi</taxon>
        <taxon>Dikarya</taxon>
        <taxon>Ascomycota</taxon>
        <taxon>Pezizomycotina</taxon>
        <taxon>Geoglossomycetes</taxon>
        <taxon>Geoglossales</taxon>
        <taxon>Geoglossaceae</taxon>
        <taxon>Trichoglossum</taxon>
    </lineage>
</organism>
<dbReference type="GO" id="GO:0005737">
    <property type="term" value="C:cytoplasm"/>
    <property type="evidence" value="ECO:0007669"/>
    <property type="project" value="TreeGrafter"/>
</dbReference>
<feature type="transmembrane region" description="Helical" evidence="9">
    <location>
        <begin position="59"/>
        <end position="77"/>
    </location>
</feature>
<evidence type="ECO:0000256" key="7">
    <source>
        <dbReference type="PROSITE-ProRule" id="PRU01393"/>
    </source>
</evidence>
<reference evidence="11" key="1">
    <citation type="submission" date="2021-03" db="EMBL/GenBank/DDBJ databases">
        <title>Comparative genomics and phylogenomic investigation of the class Geoglossomycetes provide insights into ecological specialization and systematics.</title>
        <authorList>
            <person name="Melie T."/>
            <person name="Pirro S."/>
            <person name="Miller A.N."/>
            <person name="Quandt A."/>
        </authorList>
    </citation>
    <scope>NUCLEOTIDE SEQUENCE</scope>
    <source>
        <strain evidence="11">CAQ_001_2017</strain>
    </source>
</reference>
<dbReference type="PROSITE" id="PS52048">
    <property type="entry name" value="UCH_DOMAIN"/>
    <property type="match status" value="1"/>
</dbReference>
<keyword evidence="5 7" id="KW-0378">Hydrolase</keyword>
<comment type="similarity">
    <text evidence="2 7 8">Belongs to the peptidase C12 family.</text>
</comment>
<dbReference type="PROSITE" id="PS00140">
    <property type="entry name" value="UCH_1"/>
    <property type="match status" value="1"/>
</dbReference>
<evidence type="ECO:0000256" key="2">
    <source>
        <dbReference type="ARBA" id="ARBA00009326"/>
    </source>
</evidence>
<dbReference type="EC" id="3.4.19.12" evidence="8"/>
<evidence type="ECO:0000256" key="9">
    <source>
        <dbReference type="SAM" id="Phobius"/>
    </source>
</evidence>
<dbReference type="InterPro" id="IPR001578">
    <property type="entry name" value="Peptidase_C12_UCH"/>
</dbReference>
<dbReference type="FunFam" id="3.40.532.10:FF:000008">
    <property type="entry name" value="Ubiquitin carboxyl-terminal hydrolase"/>
    <property type="match status" value="1"/>
</dbReference>
<feature type="site" description="Transition state stabilizer" evidence="7">
    <location>
        <position position="304"/>
    </location>
</feature>
<feature type="active site" description="Proton donor" evidence="7">
    <location>
        <position position="385"/>
    </location>
</feature>
<dbReference type="GO" id="GO:0004843">
    <property type="term" value="F:cysteine-type deubiquitinase activity"/>
    <property type="evidence" value="ECO:0007669"/>
    <property type="project" value="UniProtKB-UniRule"/>
</dbReference>
<dbReference type="EMBL" id="JAGHQM010001852">
    <property type="protein sequence ID" value="KAH0551653.1"/>
    <property type="molecule type" value="Genomic_DNA"/>
</dbReference>
<protein>
    <recommendedName>
        <fullName evidence="8">Ubiquitin carboxyl-terminal hydrolase</fullName>
        <ecNumber evidence="8">3.4.19.12</ecNumber>
    </recommendedName>
</protein>
<dbReference type="GO" id="GO:0016579">
    <property type="term" value="P:protein deubiquitination"/>
    <property type="evidence" value="ECO:0007669"/>
    <property type="project" value="TreeGrafter"/>
</dbReference>
<evidence type="ECO:0000313" key="11">
    <source>
        <dbReference type="EMBL" id="KAH0551653.1"/>
    </source>
</evidence>
<dbReference type="Gene3D" id="3.40.532.10">
    <property type="entry name" value="Peptidase C12, ubiquitin carboxyl-terminal hydrolase"/>
    <property type="match status" value="1"/>
</dbReference>
<dbReference type="SUPFAM" id="SSF54001">
    <property type="entry name" value="Cysteine proteinases"/>
    <property type="match status" value="1"/>
</dbReference>
<dbReference type="CDD" id="cd09616">
    <property type="entry name" value="Peptidase_C12_UCH_L1_L3"/>
    <property type="match status" value="1"/>
</dbReference>
<evidence type="ECO:0000259" key="10">
    <source>
        <dbReference type="PROSITE" id="PS52048"/>
    </source>
</evidence>
<dbReference type="Proteomes" id="UP000750711">
    <property type="component" value="Unassembled WGS sequence"/>
</dbReference>
<comment type="catalytic activity">
    <reaction evidence="1 7 8">
        <text>Thiol-dependent hydrolysis of ester, thioester, amide, peptide and isopeptide bonds formed by the C-terminal Gly of ubiquitin (a 76-residue protein attached to proteins as an intracellular targeting signal).</text>
        <dbReference type="EC" id="3.4.19.12"/>
    </reaction>
</comment>
<dbReference type="PANTHER" id="PTHR10589:SF17">
    <property type="entry name" value="UBIQUITIN CARBOXYL-TERMINAL HYDROLASE"/>
    <property type="match status" value="1"/>
</dbReference>
<feature type="active site" description="Nucleophile" evidence="7">
    <location>
        <position position="310"/>
    </location>
</feature>
<dbReference type="PRINTS" id="PR00707">
    <property type="entry name" value="UBCTHYDRLASE"/>
</dbReference>
<keyword evidence="4 7" id="KW-0833">Ubl conjugation pathway</keyword>
<keyword evidence="9" id="KW-0812">Transmembrane</keyword>
<dbReference type="PANTHER" id="PTHR10589">
    <property type="entry name" value="UBIQUITIN CARBOXYL-TERMINAL HYDROLASE"/>
    <property type="match status" value="1"/>
</dbReference>
<evidence type="ECO:0000256" key="4">
    <source>
        <dbReference type="ARBA" id="ARBA00022786"/>
    </source>
</evidence>
<sequence length="453" mass="50757">MARLTDEEKEIIKAYPICEGLDQLRFEFSSKSAYLRSSTTSNIFEDVINFVDKKKDAQILTVHLLIALYALPAAFVLPSRNRPSRDTLSVDLLNITSRIVARQFDAKTAAYLFEQVIIRKPDEDERIWSSVYDLVAEPKSAISPMLNKPVLDTPFTPVTSSQKEVQQTHKNLNRHIEEIGSCDCEYTEGKPWPERGNDISRDASRGQVIGRRSSYRKHYIPLESNPDLFTKLIHKLGVSPSLVFEDVLSIDDPDLLAFVPRPAFALILVFPTSNVYEEETAKEDATKEDYSGRGEEEDVMWFKQTINNACGLYGILHAVSNGEARNFIQPDSPLANLFASCLPLSPDDRALVLEASEELESAHAEAAMQGDSSVPNSAEDEVDFHYVCFIKSHKNGRLYQMDGDRKGPIDRGPLLSPDEDILAEGGLSVVREFIRREKGGNSKFSLLALLTKP</sequence>
<comment type="caution">
    <text evidence="11">The sequence shown here is derived from an EMBL/GenBank/DDBJ whole genome shotgun (WGS) entry which is preliminary data.</text>
</comment>
<evidence type="ECO:0000256" key="6">
    <source>
        <dbReference type="ARBA" id="ARBA00022807"/>
    </source>
</evidence>
<dbReference type="Pfam" id="PF01088">
    <property type="entry name" value="Peptidase_C12"/>
    <property type="match status" value="1"/>
</dbReference>
<feature type="site" description="Important for enzyme activity" evidence="7">
    <location>
        <position position="402"/>
    </location>
</feature>
<keyword evidence="9" id="KW-1133">Transmembrane helix</keyword>
<dbReference type="InterPro" id="IPR036959">
    <property type="entry name" value="Peptidase_C12_UCH_sf"/>
</dbReference>
<dbReference type="AlphaFoldDB" id="A0A9P8L323"/>
<keyword evidence="3 7" id="KW-0645">Protease</keyword>
<evidence type="ECO:0000256" key="5">
    <source>
        <dbReference type="ARBA" id="ARBA00022801"/>
    </source>
</evidence>
<dbReference type="GO" id="GO:0006511">
    <property type="term" value="P:ubiquitin-dependent protein catabolic process"/>
    <property type="evidence" value="ECO:0007669"/>
    <property type="project" value="UniProtKB-UniRule"/>
</dbReference>
<evidence type="ECO:0000256" key="3">
    <source>
        <dbReference type="ARBA" id="ARBA00022670"/>
    </source>
</evidence>
<name>A0A9P8L323_9PEZI</name>
<proteinExistence type="inferred from homology"/>
<keyword evidence="12" id="KW-1185">Reference proteome</keyword>
<dbReference type="InterPro" id="IPR038765">
    <property type="entry name" value="Papain-like_cys_pep_sf"/>
</dbReference>
<feature type="domain" description="UCH catalytic" evidence="10">
    <location>
        <begin position="218"/>
        <end position="451"/>
    </location>
</feature>
<evidence type="ECO:0000313" key="12">
    <source>
        <dbReference type="Proteomes" id="UP000750711"/>
    </source>
</evidence>
<keyword evidence="6 7" id="KW-0788">Thiol protease</keyword>
<accession>A0A9P8L323</accession>
<evidence type="ECO:0000256" key="1">
    <source>
        <dbReference type="ARBA" id="ARBA00000707"/>
    </source>
</evidence>
<gene>
    <name evidence="11" type="ORF">GP486_007129</name>
</gene>
<keyword evidence="9" id="KW-0472">Membrane</keyword>
<dbReference type="InterPro" id="IPR057254">
    <property type="entry name" value="UCH_AS"/>
</dbReference>
<evidence type="ECO:0000256" key="8">
    <source>
        <dbReference type="RuleBase" id="RU361215"/>
    </source>
</evidence>